<organism evidence="1 2">
    <name type="scientific">Aspergillus costaricaensis CBS 115574</name>
    <dbReference type="NCBI Taxonomy" id="1448317"/>
    <lineage>
        <taxon>Eukaryota</taxon>
        <taxon>Fungi</taxon>
        <taxon>Dikarya</taxon>
        <taxon>Ascomycota</taxon>
        <taxon>Pezizomycotina</taxon>
        <taxon>Eurotiomycetes</taxon>
        <taxon>Eurotiomycetidae</taxon>
        <taxon>Eurotiales</taxon>
        <taxon>Aspergillaceae</taxon>
        <taxon>Aspergillus</taxon>
        <taxon>Aspergillus subgen. Circumdati</taxon>
    </lineage>
</organism>
<sequence>MGTLKQSGRSSLVVFRVRKATGGKMRAWIAVTPFCSILLLTYIHVSTRGVWGIIA</sequence>
<proteinExistence type="predicted"/>
<evidence type="ECO:0000313" key="1">
    <source>
        <dbReference type="EMBL" id="RAK85156.1"/>
    </source>
</evidence>
<reference evidence="1" key="1">
    <citation type="submission" date="2018-02" db="EMBL/GenBank/DDBJ databases">
        <title>The genomes of Aspergillus section Nigri reveals drivers in fungal speciation.</title>
        <authorList>
            <consortium name="DOE Joint Genome Institute"/>
            <person name="Vesth T.C."/>
            <person name="Nybo J."/>
            <person name="Theobald S."/>
            <person name="Brandl J."/>
            <person name="Frisvad J.C."/>
            <person name="Nielsen K.F."/>
            <person name="Lyhne E.K."/>
            <person name="Kogle M.E."/>
            <person name="Kuo A."/>
            <person name="Riley R."/>
            <person name="Clum A."/>
            <person name="Nolan M."/>
            <person name="Lipzen A."/>
            <person name="Salamov A."/>
            <person name="Henrissat B."/>
            <person name="Wiebenga A."/>
            <person name="De vries R.P."/>
            <person name="Grigoriev I.V."/>
            <person name="Mortensen U.H."/>
            <person name="Andersen M.R."/>
            <person name="Baker S.E."/>
        </authorList>
    </citation>
    <scope>NUCLEOTIDE SEQUENCE</scope>
    <source>
        <strain evidence="1">CBS 115574</strain>
    </source>
</reference>
<name>A0ACD1I467_9EURO</name>
<dbReference type="EMBL" id="KZ824568">
    <property type="protein sequence ID" value="RAK85156.1"/>
    <property type="molecule type" value="Genomic_DNA"/>
</dbReference>
<protein>
    <submittedName>
        <fullName evidence="1">Uncharacterized protein</fullName>
    </submittedName>
</protein>
<accession>A0ACD1I467</accession>
<gene>
    <name evidence="1" type="ORF">BO79DRAFT_211053</name>
</gene>
<dbReference type="Proteomes" id="UP000249748">
    <property type="component" value="Unassembled WGS sequence"/>
</dbReference>
<keyword evidence="2" id="KW-1185">Reference proteome</keyword>
<evidence type="ECO:0000313" key="2">
    <source>
        <dbReference type="Proteomes" id="UP000249748"/>
    </source>
</evidence>